<reference evidence="3 4" key="1">
    <citation type="submission" date="2017-10" db="EMBL/GenBank/DDBJ databases">
        <title>Development of genomic resources for the powdery mildew, Erysiphe pulchra.</title>
        <authorList>
            <person name="Wadl P.A."/>
            <person name="Mack B.M."/>
            <person name="Moore G."/>
            <person name="Beltz S.B."/>
        </authorList>
    </citation>
    <scope>NUCLEOTIDE SEQUENCE [LARGE SCALE GENOMIC DNA]</scope>
    <source>
        <strain evidence="3">Cflorida</strain>
    </source>
</reference>
<dbReference type="Proteomes" id="UP000237438">
    <property type="component" value="Unassembled WGS sequence"/>
</dbReference>
<evidence type="ECO:0000256" key="2">
    <source>
        <dbReference type="SAM" id="SignalP"/>
    </source>
</evidence>
<feature type="region of interest" description="Disordered" evidence="1">
    <location>
        <begin position="186"/>
        <end position="234"/>
    </location>
</feature>
<feature type="compositionally biased region" description="Polar residues" evidence="1">
    <location>
        <begin position="186"/>
        <end position="203"/>
    </location>
</feature>
<evidence type="ECO:0000313" key="3">
    <source>
        <dbReference type="EMBL" id="POS81651.1"/>
    </source>
</evidence>
<feature type="signal peptide" evidence="2">
    <location>
        <begin position="1"/>
        <end position="26"/>
    </location>
</feature>
<feature type="chain" id="PRO_5015590474" evidence="2">
    <location>
        <begin position="27"/>
        <end position="234"/>
    </location>
</feature>
<evidence type="ECO:0000313" key="4">
    <source>
        <dbReference type="Proteomes" id="UP000237438"/>
    </source>
</evidence>
<gene>
    <name evidence="3" type="ORF">EPUL_006060</name>
</gene>
<accession>A0A2S4PHZ5</accession>
<feature type="non-terminal residue" evidence="3">
    <location>
        <position position="234"/>
    </location>
</feature>
<keyword evidence="4" id="KW-1185">Reference proteome</keyword>
<keyword evidence="2" id="KW-0732">Signal</keyword>
<feature type="compositionally biased region" description="Basic and acidic residues" evidence="1">
    <location>
        <begin position="216"/>
        <end position="234"/>
    </location>
</feature>
<name>A0A2S4PHZ5_9PEZI</name>
<dbReference type="AlphaFoldDB" id="A0A2S4PHZ5"/>
<dbReference type="EMBL" id="PEDP01010148">
    <property type="protein sequence ID" value="POS81651.1"/>
    <property type="molecule type" value="Genomic_DNA"/>
</dbReference>
<evidence type="ECO:0000256" key="1">
    <source>
        <dbReference type="SAM" id="MobiDB-lite"/>
    </source>
</evidence>
<organism evidence="3 4">
    <name type="scientific">Erysiphe pulchra</name>
    <dbReference type="NCBI Taxonomy" id="225359"/>
    <lineage>
        <taxon>Eukaryota</taxon>
        <taxon>Fungi</taxon>
        <taxon>Dikarya</taxon>
        <taxon>Ascomycota</taxon>
        <taxon>Pezizomycotina</taxon>
        <taxon>Leotiomycetes</taxon>
        <taxon>Erysiphales</taxon>
        <taxon>Erysiphaceae</taxon>
        <taxon>Erysiphe</taxon>
    </lineage>
</organism>
<protein>
    <submittedName>
        <fullName evidence="3">Uncharacterized protein</fullName>
    </submittedName>
</protein>
<comment type="caution">
    <text evidence="3">The sequence shown here is derived from an EMBL/GenBank/DDBJ whole genome shotgun (WGS) entry which is preliminary data.</text>
</comment>
<sequence>MHIPATALYVILLPMLGGSRIAHAYGEQVSAEQVNTEQVNAGLNQNVLDATNDVFQCSGRVYSKPIIYATANHFCSIFKRRPFLRFLNPKEAGYRNGFYDGMVGETIDQYEKSIVPILEDGTLYPFSMWSPFRNLAGEMDKIDPGPDRLIIGQNCKIIGAFTDLDYGVDVEVPRIEYCRLLRSTQGYASPSSPQRSRETSPTGRSRGPSPGRIPQRLREQSPESFVRRSREGTL</sequence>
<proteinExistence type="predicted"/>